<reference evidence="3" key="1">
    <citation type="journal article" date="2015" name="Nature">
        <title>Complex archaea that bridge the gap between prokaryotes and eukaryotes.</title>
        <authorList>
            <person name="Spang A."/>
            <person name="Saw J.H."/>
            <person name="Jorgensen S.L."/>
            <person name="Zaremba-Niedzwiedzka K."/>
            <person name="Martijn J."/>
            <person name="Lind A.E."/>
            <person name="van Eijk R."/>
            <person name="Schleper C."/>
            <person name="Guy L."/>
            <person name="Ettema T.J."/>
        </authorList>
    </citation>
    <scope>NUCLEOTIDE SEQUENCE</scope>
</reference>
<protein>
    <recommendedName>
        <fullName evidence="2">Bacteriophage T4 Gp32 single-stranded DNA-binding domain-containing protein</fullName>
    </recommendedName>
</protein>
<evidence type="ECO:0000259" key="2">
    <source>
        <dbReference type="Pfam" id="PF08804"/>
    </source>
</evidence>
<feature type="compositionally biased region" description="Basic and acidic residues" evidence="1">
    <location>
        <begin position="1"/>
        <end position="15"/>
    </location>
</feature>
<accession>A0A0F9ARY9</accession>
<evidence type="ECO:0000313" key="3">
    <source>
        <dbReference type="EMBL" id="KKL04402.1"/>
    </source>
</evidence>
<feature type="region of interest" description="Disordered" evidence="1">
    <location>
        <begin position="223"/>
        <end position="318"/>
    </location>
</feature>
<dbReference type="AlphaFoldDB" id="A0A0F9ARY9"/>
<organism evidence="3">
    <name type="scientific">marine sediment metagenome</name>
    <dbReference type="NCBI Taxonomy" id="412755"/>
    <lineage>
        <taxon>unclassified sequences</taxon>
        <taxon>metagenomes</taxon>
        <taxon>ecological metagenomes</taxon>
    </lineage>
</organism>
<gene>
    <name evidence="3" type="ORF">LCGC14_2616430</name>
</gene>
<dbReference type="Gene3D" id="3.90.198.10">
    <property type="entry name" value="Replication Fork Single-Stranded Dna Binding Protein"/>
    <property type="match status" value="1"/>
</dbReference>
<dbReference type="EMBL" id="LAZR01044537">
    <property type="protein sequence ID" value="KKL04402.1"/>
    <property type="molecule type" value="Genomic_DNA"/>
</dbReference>
<feature type="compositionally biased region" description="Basic and acidic residues" evidence="1">
    <location>
        <begin position="262"/>
        <end position="278"/>
    </location>
</feature>
<feature type="compositionally biased region" description="Acidic residues" evidence="1">
    <location>
        <begin position="235"/>
        <end position="261"/>
    </location>
</feature>
<feature type="compositionally biased region" description="Basic and acidic residues" evidence="1">
    <location>
        <begin position="293"/>
        <end position="305"/>
    </location>
</feature>
<dbReference type="InterPro" id="IPR044947">
    <property type="entry name" value="Phage_T4_Gp32_ssDNA-bd_sf"/>
</dbReference>
<dbReference type="GO" id="GO:0003697">
    <property type="term" value="F:single-stranded DNA binding"/>
    <property type="evidence" value="ECO:0007669"/>
    <property type="project" value="InterPro"/>
</dbReference>
<dbReference type="InterPro" id="IPR012339">
    <property type="entry name" value="Phage_T4_Gp32_ssDNA-bd"/>
</dbReference>
<proteinExistence type="predicted"/>
<name>A0A0F9ARY9_9ZZZZ</name>
<evidence type="ECO:0000256" key="1">
    <source>
        <dbReference type="SAM" id="MobiDB-lite"/>
    </source>
</evidence>
<feature type="region of interest" description="Disordered" evidence="1">
    <location>
        <begin position="1"/>
        <end position="35"/>
    </location>
</feature>
<feature type="domain" description="Bacteriophage T4 Gp32 single-stranded DNA-binding" evidence="2">
    <location>
        <begin position="27"/>
        <end position="188"/>
    </location>
</feature>
<sequence>MAYGKSSDDSIRGEKVGSGSDFWSPSDGENRIRVMPPATEDQEDFWFKTGTHFNVGPDERSVPCPALSGISESCFLCRIVKRLGKGDEDEQAEAEGMGARPRYLISIVDLNDAEAGVQVWPCPVTVFRLLKKFRLNEDEYGDMTNFADGYDIKVDRTGSGINTKYDAIPARQNTAFPSKALLDHRVDSVATMFQELKDEELELPSLEESQNFVDDDEMERIYKGVSGGQTRTESSGDDDSEPEEEQEEKQDEKTSDDDGGDAEEKPRSRRSGSDKTEADDGEEEPPKRRRRSAAKDEDEKSEGKSGRSRIRGRVRDLN</sequence>
<comment type="caution">
    <text evidence="3">The sequence shown here is derived from an EMBL/GenBank/DDBJ whole genome shotgun (WGS) entry which is preliminary data.</text>
</comment>
<dbReference type="Pfam" id="PF08804">
    <property type="entry name" value="gp32"/>
    <property type="match status" value="1"/>
</dbReference>